<evidence type="ECO:0000313" key="2">
    <source>
        <dbReference type="EMBL" id="KAJ7302865.1"/>
    </source>
</evidence>
<dbReference type="Proteomes" id="UP001218218">
    <property type="component" value="Unassembled WGS sequence"/>
</dbReference>
<organism evidence="2 3">
    <name type="scientific">Mycena albidolilacea</name>
    <dbReference type="NCBI Taxonomy" id="1033008"/>
    <lineage>
        <taxon>Eukaryota</taxon>
        <taxon>Fungi</taxon>
        <taxon>Dikarya</taxon>
        <taxon>Basidiomycota</taxon>
        <taxon>Agaricomycotina</taxon>
        <taxon>Agaricomycetes</taxon>
        <taxon>Agaricomycetidae</taxon>
        <taxon>Agaricales</taxon>
        <taxon>Marasmiineae</taxon>
        <taxon>Mycenaceae</taxon>
        <taxon>Mycena</taxon>
    </lineage>
</organism>
<reference evidence="2" key="1">
    <citation type="submission" date="2023-03" db="EMBL/GenBank/DDBJ databases">
        <title>Massive genome expansion in bonnet fungi (Mycena s.s.) driven by repeated elements and novel gene families across ecological guilds.</title>
        <authorList>
            <consortium name="Lawrence Berkeley National Laboratory"/>
            <person name="Harder C.B."/>
            <person name="Miyauchi S."/>
            <person name="Viragh M."/>
            <person name="Kuo A."/>
            <person name="Thoen E."/>
            <person name="Andreopoulos B."/>
            <person name="Lu D."/>
            <person name="Skrede I."/>
            <person name="Drula E."/>
            <person name="Henrissat B."/>
            <person name="Morin E."/>
            <person name="Kohler A."/>
            <person name="Barry K."/>
            <person name="LaButti K."/>
            <person name="Morin E."/>
            <person name="Salamov A."/>
            <person name="Lipzen A."/>
            <person name="Mereny Z."/>
            <person name="Hegedus B."/>
            <person name="Baldrian P."/>
            <person name="Stursova M."/>
            <person name="Weitz H."/>
            <person name="Taylor A."/>
            <person name="Grigoriev I.V."/>
            <person name="Nagy L.G."/>
            <person name="Martin F."/>
            <person name="Kauserud H."/>
        </authorList>
    </citation>
    <scope>NUCLEOTIDE SEQUENCE</scope>
    <source>
        <strain evidence="2">CBHHK002</strain>
    </source>
</reference>
<accession>A0AAD6Z0G7</accession>
<dbReference type="Pfam" id="PF22893">
    <property type="entry name" value="ULD_2"/>
    <property type="match status" value="1"/>
</dbReference>
<gene>
    <name evidence="2" type="ORF">DFH08DRAFT_826191</name>
</gene>
<dbReference type="EMBL" id="JARIHO010000110">
    <property type="protein sequence ID" value="KAJ7302865.1"/>
    <property type="molecule type" value="Genomic_DNA"/>
</dbReference>
<evidence type="ECO:0000313" key="3">
    <source>
        <dbReference type="Proteomes" id="UP001218218"/>
    </source>
</evidence>
<dbReference type="InterPro" id="IPR054464">
    <property type="entry name" value="ULD_fung"/>
</dbReference>
<sequence>MLNVRSISSCTELLSSRQKTARQKSGVAIDQKNETLLRKVLVITETQLQQFMQSLQLHDISVATFSVVDPLGRPISINWNHCRDFNTLDRILKVYMFNRLEVGADYVEWGDYNLVCLDGSIILRVDFPRAVKPGSQFDMSIIKRHTEIYPPYLVS</sequence>
<feature type="domain" description="Ubiquitin-like" evidence="1">
    <location>
        <begin position="63"/>
        <end position="144"/>
    </location>
</feature>
<keyword evidence="3" id="KW-1185">Reference proteome</keyword>
<name>A0AAD6Z0G7_9AGAR</name>
<comment type="caution">
    <text evidence="2">The sequence shown here is derived from an EMBL/GenBank/DDBJ whole genome shotgun (WGS) entry which is preliminary data.</text>
</comment>
<protein>
    <recommendedName>
        <fullName evidence="1">Ubiquitin-like domain-containing protein</fullName>
    </recommendedName>
</protein>
<proteinExistence type="predicted"/>
<evidence type="ECO:0000259" key="1">
    <source>
        <dbReference type="Pfam" id="PF22893"/>
    </source>
</evidence>
<dbReference type="AlphaFoldDB" id="A0AAD6Z0G7"/>